<keyword evidence="2 3" id="KW-0802">TPR repeat</keyword>
<evidence type="ECO:0000313" key="6">
    <source>
        <dbReference type="Proteomes" id="UP000193922"/>
    </source>
</evidence>
<evidence type="ECO:0000256" key="1">
    <source>
        <dbReference type="ARBA" id="ARBA00022737"/>
    </source>
</evidence>
<gene>
    <name evidence="5" type="ORF">DL89DRAFT_284569</name>
</gene>
<dbReference type="Gene3D" id="1.25.40.10">
    <property type="entry name" value="Tetratricopeptide repeat domain"/>
    <property type="match status" value="2"/>
</dbReference>
<dbReference type="PROSITE" id="PS50005">
    <property type="entry name" value="TPR"/>
    <property type="match status" value="2"/>
</dbReference>
<evidence type="ECO:0000256" key="2">
    <source>
        <dbReference type="ARBA" id="ARBA00022803"/>
    </source>
</evidence>
<dbReference type="InterPro" id="IPR044244">
    <property type="entry name" value="TTC27/Emw1"/>
</dbReference>
<dbReference type="InterPro" id="IPR019734">
    <property type="entry name" value="TPR_rpt"/>
</dbReference>
<dbReference type="STRING" id="61395.A0A1Y1W772"/>
<dbReference type="EMBL" id="MCFD01000008">
    <property type="protein sequence ID" value="ORX69282.1"/>
    <property type="molecule type" value="Genomic_DNA"/>
</dbReference>
<protein>
    <submittedName>
        <fullName evidence="5">TPR-like protein</fullName>
    </submittedName>
</protein>
<accession>A0A1Y1W772</accession>
<evidence type="ECO:0000256" key="3">
    <source>
        <dbReference type="PROSITE-ProRule" id="PRU00339"/>
    </source>
</evidence>
<keyword evidence="6" id="KW-1185">Reference proteome</keyword>
<dbReference type="AlphaFoldDB" id="A0A1Y1W772"/>
<feature type="compositionally biased region" description="Polar residues" evidence="4">
    <location>
        <begin position="856"/>
        <end position="870"/>
    </location>
</feature>
<dbReference type="GeneID" id="63806438"/>
<feature type="repeat" description="TPR" evidence="3">
    <location>
        <begin position="610"/>
        <end position="643"/>
    </location>
</feature>
<organism evidence="5 6">
    <name type="scientific">Linderina pennispora</name>
    <dbReference type="NCBI Taxonomy" id="61395"/>
    <lineage>
        <taxon>Eukaryota</taxon>
        <taxon>Fungi</taxon>
        <taxon>Fungi incertae sedis</taxon>
        <taxon>Zoopagomycota</taxon>
        <taxon>Kickxellomycotina</taxon>
        <taxon>Kickxellomycetes</taxon>
        <taxon>Kickxellales</taxon>
        <taxon>Kickxellaceae</taxon>
        <taxon>Linderina</taxon>
    </lineage>
</organism>
<dbReference type="Proteomes" id="UP000193922">
    <property type="component" value="Unassembled WGS sequence"/>
</dbReference>
<comment type="caution">
    <text evidence="5">The sequence shown here is derived from an EMBL/GenBank/DDBJ whole genome shotgun (WGS) entry which is preliminary data.</text>
</comment>
<dbReference type="PANTHER" id="PTHR16193">
    <property type="entry name" value="TETRATRICOPEPTIDE REPEAT PROTEIN 27"/>
    <property type="match status" value="1"/>
</dbReference>
<feature type="repeat" description="TPR" evidence="3">
    <location>
        <begin position="576"/>
        <end position="609"/>
    </location>
</feature>
<dbReference type="PANTHER" id="PTHR16193:SF0">
    <property type="entry name" value="TETRATRICOPEPTIDE REPEAT PROTEIN 27"/>
    <property type="match status" value="1"/>
</dbReference>
<proteinExistence type="predicted"/>
<evidence type="ECO:0000313" key="5">
    <source>
        <dbReference type="EMBL" id="ORX69282.1"/>
    </source>
</evidence>
<dbReference type="OrthoDB" id="1936594at2759"/>
<dbReference type="InterPro" id="IPR011990">
    <property type="entry name" value="TPR-like_helical_dom_sf"/>
</dbReference>
<keyword evidence="1" id="KW-0677">Repeat</keyword>
<name>A0A1Y1W772_9FUNG</name>
<feature type="region of interest" description="Disordered" evidence="4">
    <location>
        <begin position="844"/>
        <end position="880"/>
    </location>
</feature>
<reference evidence="5 6" key="1">
    <citation type="submission" date="2016-07" db="EMBL/GenBank/DDBJ databases">
        <title>Pervasive Adenine N6-methylation of Active Genes in Fungi.</title>
        <authorList>
            <consortium name="DOE Joint Genome Institute"/>
            <person name="Mondo S.J."/>
            <person name="Dannebaum R.O."/>
            <person name="Kuo R.C."/>
            <person name="Labutti K."/>
            <person name="Haridas S."/>
            <person name="Kuo A."/>
            <person name="Salamov A."/>
            <person name="Ahrendt S.R."/>
            <person name="Lipzen A."/>
            <person name="Sullivan W."/>
            <person name="Andreopoulos W.B."/>
            <person name="Clum A."/>
            <person name="Lindquist E."/>
            <person name="Daum C."/>
            <person name="Ramamoorthy G.K."/>
            <person name="Gryganskyi A."/>
            <person name="Culley D."/>
            <person name="Magnuson J.K."/>
            <person name="James T.Y."/>
            <person name="O'Malley M.A."/>
            <person name="Stajich J.E."/>
            <person name="Spatafora J.W."/>
            <person name="Visel A."/>
            <person name="Grigoriev I.V."/>
        </authorList>
    </citation>
    <scope>NUCLEOTIDE SEQUENCE [LARGE SCALE GENOMIC DNA]</scope>
    <source>
        <strain evidence="5 6">ATCC 12442</strain>
    </source>
</reference>
<dbReference type="SUPFAM" id="SSF48452">
    <property type="entry name" value="TPR-like"/>
    <property type="match status" value="1"/>
</dbReference>
<dbReference type="Pfam" id="PF13432">
    <property type="entry name" value="TPR_16"/>
    <property type="match status" value="1"/>
</dbReference>
<evidence type="ECO:0000256" key="4">
    <source>
        <dbReference type="SAM" id="MobiDB-lite"/>
    </source>
</evidence>
<sequence length="899" mass="100379">MALSTLERQLLLGQTVDRSADAQTDQSAEALAALLSQGQYEQVLRSEAAQYLFRTLAADEDVTASSLQATAQQQAQQFTTQHGAAGWASLTWIGAAALQAFIQTNWTGPEFLMDPAELLLAVADKYKEGFIAAAPTELPEGTSKHEIGRRDQLGRVYLGAEQSKERAALDQSLLEMLAADGEEAYTLTPRPLFLALARWLLVDMACDERDQAVGSARWWASRVLLAQQSLLEYPAQSLLDQIMDGYSAVEQQMPAAPAEPVPELGEDSVVEVQETVHEPMSRSAATHTWDAVGAGDRELWARLSMEHGVAYAQHQMTRDAVQQLTAAQAASGLQWEITGAKGKRTRFQEFDTAQLVLLAQSAQPARKADQGAAPESFALNDDTLLEQIAFTDLDISGQQQLRGLDASVLLALCLNVQNENPAHGLTSEQMMPFVRSRLEAAKTRTVERATLQLQALVDQISHPLPEAHEAGPCERLQFFHALALPSQWELERELAKQFMALGVVRSALDIFERLHMWDEVIACYQMLGQEEVAERIIREQLDLAPSRPKLWCLLGDLKQDPAHWRHAWDVSGCRYARAMRSLGAYHFARSEFDDSVACYKHALKLNPLFERSWYILGCAALKTGDYDTARDAFQQVVHIDYENSEAWNNLASIHMRSNDASQRQQAWYALREALKGKYDSWQIWSNFLTASMALDQIGAAIHALDRIVQLRAEKDGAACVDLDILRGIISSLTRGTLTRNDNEREARRKEQQYSKYIEHLLVNAIEAKITNSAPLWRAMADFWFWRRDYKHCLDCYIKAYRCYSQMPQVSYAPPVFKDAVDAALELADMYENLGDKVQVVKAPPAQDGQQQHDQEVAVTTSARPLPSSSPGLIGKGKGSFEGTPDYERLVEALKELRQA</sequence>
<dbReference type="RefSeq" id="XP_040743014.1">
    <property type="nucleotide sequence ID" value="XM_040889790.1"/>
</dbReference>
<dbReference type="SMART" id="SM00028">
    <property type="entry name" value="TPR"/>
    <property type="match status" value="3"/>
</dbReference>